<keyword evidence="5 7" id="KW-0472">Membrane</keyword>
<evidence type="ECO:0000256" key="2">
    <source>
        <dbReference type="ARBA" id="ARBA00008335"/>
    </source>
</evidence>
<feature type="transmembrane region" description="Helical" evidence="7">
    <location>
        <begin position="317"/>
        <end position="340"/>
    </location>
</feature>
<evidence type="ECO:0000313" key="9">
    <source>
        <dbReference type="EMBL" id="KPI45606.1"/>
    </source>
</evidence>
<feature type="transmembrane region" description="Helical" evidence="7">
    <location>
        <begin position="496"/>
        <end position="517"/>
    </location>
</feature>
<evidence type="ECO:0000256" key="4">
    <source>
        <dbReference type="ARBA" id="ARBA00022989"/>
    </source>
</evidence>
<dbReference type="GO" id="GO:0022857">
    <property type="term" value="F:transmembrane transporter activity"/>
    <property type="evidence" value="ECO:0007669"/>
    <property type="project" value="InterPro"/>
</dbReference>
<evidence type="ECO:0000256" key="1">
    <source>
        <dbReference type="ARBA" id="ARBA00004141"/>
    </source>
</evidence>
<feature type="region of interest" description="Disordered" evidence="6">
    <location>
        <begin position="1"/>
        <end position="87"/>
    </location>
</feature>
<organism evidence="9 10">
    <name type="scientific">Cyphellophora attinorum</name>
    <dbReference type="NCBI Taxonomy" id="1664694"/>
    <lineage>
        <taxon>Eukaryota</taxon>
        <taxon>Fungi</taxon>
        <taxon>Dikarya</taxon>
        <taxon>Ascomycota</taxon>
        <taxon>Pezizomycotina</taxon>
        <taxon>Eurotiomycetes</taxon>
        <taxon>Chaetothyriomycetidae</taxon>
        <taxon>Chaetothyriales</taxon>
        <taxon>Cyphellophoraceae</taxon>
        <taxon>Cyphellophora</taxon>
    </lineage>
</organism>
<reference evidence="9 10" key="1">
    <citation type="submission" date="2015-06" db="EMBL/GenBank/DDBJ databases">
        <title>Draft genome of the ant-associated black yeast Phialophora attae CBS 131958.</title>
        <authorList>
            <person name="Moreno L.F."/>
            <person name="Stielow B.J."/>
            <person name="de Hoog S."/>
            <person name="Vicente V.A."/>
            <person name="Weiss V.A."/>
            <person name="de Vries M."/>
            <person name="Cruz L.M."/>
            <person name="Souza E.M."/>
        </authorList>
    </citation>
    <scope>NUCLEOTIDE SEQUENCE [LARGE SCALE GENOMIC DNA]</scope>
    <source>
        <strain evidence="9 10">CBS 131958</strain>
    </source>
</reference>
<feature type="transmembrane region" description="Helical" evidence="7">
    <location>
        <begin position="403"/>
        <end position="422"/>
    </location>
</feature>
<dbReference type="Proteomes" id="UP000038010">
    <property type="component" value="Unassembled WGS sequence"/>
</dbReference>
<feature type="transmembrane region" description="Helical" evidence="7">
    <location>
        <begin position="246"/>
        <end position="267"/>
    </location>
</feature>
<evidence type="ECO:0000256" key="7">
    <source>
        <dbReference type="SAM" id="Phobius"/>
    </source>
</evidence>
<dbReference type="Pfam" id="PF07690">
    <property type="entry name" value="MFS_1"/>
    <property type="match status" value="1"/>
</dbReference>
<dbReference type="Gene3D" id="1.20.1250.20">
    <property type="entry name" value="MFS general substrate transporter like domains"/>
    <property type="match status" value="1"/>
</dbReference>
<dbReference type="PANTHER" id="PTHR23502:SF68">
    <property type="entry name" value="MULTIDRUG TRANSPORTER, PUTATIVE (AFU_ORTHOLOGUE AFUA_3G01120)-RELATED"/>
    <property type="match status" value="1"/>
</dbReference>
<evidence type="ECO:0000256" key="5">
    <source>
        <dbReference type="ARBA" id="ARBA00023136"/>
    </source>
</evidence>
<proteinExistence type="inferred from homology"/>
<feature type="domain" description="Major facilitator superfamily (MFS) profile" evidence="8">
    <location>
        <begin position="93"/>
        <end position="522"/>
    </location>
</feature>
<feature type="compositionally biased region" description="Basic and acidic residues" evidence="6">
    <location>
        <begin position="11"/>
        <end position="37"/>
    </location>
</feature>
<dbReference type="OrthoDB" id="5296287at2759"/>
<dbReference type="EMBL" id="LFJN01000001">
    <property type="protein sequence ID" value="KPI45606.1"/>
    <property type="molecule type" value="Genomic_DNA"/>
</dbReference>
<evidence type="ECO:0000256" key="6">
    <source>
        <dbReference type="SAM" id="MobiDB-lite"/>
    </source>
</evidence>
<evidence type="ECO:0000259" key="8">
    <source>
        <dbReference type="PROSITE" id="PS50850"/>
    </source>
</evidence>
<dbReference type="VEuPathDB" id="FungiDB:AB675_451"/>
<dbReference type="PANTHER" id="PTHR23502">
    <property type="entry name" value="MAJOR FACILITATOR SUPERFAMILY"/>
    <property type="match status" value="1"/>
</dbReference>
<comment type="similarity">
    <text evidence="2">Belongs to the major facilitator superfamily.</text>
</comment>
<gene>
    <name evidence="9" type="ORF">AB675_451</name>
</gene>
<dbReference type="CDD" id="cd17323">
    <property type="entry name" value="MFS_Tpo1_MDR_like"/>
    <property type="match status" value="1"/>
</dbReference>
<protein>
    <submittedName>
        <fullName evidence="9">Putative transporter</fullName>
    </submittedName>
</protein>
<dbReference type="SUPFAM" id="SSF103473">
    <property type="entry name" value="MFS general substrate transporter"/>
    <property type="match status" value="1"/>
</dbReference>
<evidence type="ECO:0000256" key="3">
    <source>
        <dbReference type="ARBA" id="ARBA00022692"/>
    </source>
</evidence>
<dbReference type="GO" id="GO:0016020">
    <property type="term" value="C:membrane"/>
    <property type="evidence" value="ECO:0007669"/>
    <property type="project" value="UniProtKB-SubCell"/>
</dbReference>
<feature type="transmembrane region" description="Helical" evidence="7">
    <location>
        <begin position="91"/>
        <end position="108"/>
    </location>
</feature>
<dbReference type="InterPro" id="IPR011701">
    <property type="entry name" value="MFS"/>
</dbReference>
<name>A0A0N1HBL9_9EURO</name>
<dbReference type="InterPro" id="IPR036259">
    <property type="entry name" value="MFS_trans_sf"/>
</dbReference>
<feature type="transmembrane region" description="Helical" evidence="7">
    <location>
        <begin position="160"/>
        <end position="179"/>
    </location>
</feature>
<evidence type="ECO:0000313" key="10">
    <source>
        <dbReference type="Proteomes" id="UP000038010"/>
    </source>
</evidence>
<feature type="transmembrane region" description="Helical" evidence="7">
    <location>
        <begin position="219"/>
        <end position="240"/>
    </location>
</feature>
<feature type="transmembrane region" description="Helical" evidence="7">
    <location>
        <begin position="428"/>
        <end position="449"/>
    </location>
</feature>
<dbReference type="PROSITE" id="PS50850">
    <property type="entry name" value="MFS"/>
    <property type="match status" value="1"/>
</dbReference>
<comment type="caution">
    <text evidence="9">The sequence shown here is derived from an EMBL/GenBank/DDBJ whole genome shotgun (WGS) entry which is preliminary data.</text>
</comment>
<dbReference type="AlphaFoldDB" id="A0A0N1HBL9"/>
<comment type="subcellular location">
    <subcellularLocation>
        <location evidence="1">Membrane</location>
        <topology evidence="1">Multi-pass membrane protein</topology>
    </subcellularLocation>
</comment>
<feature type="transmembrane region" description="Helical" evidence="7">
    <location>
        <begin position="461"/>
        <end position="484"/>
    </location>
</feature>
<dbReference type="RefSeq" id="XP_018005569.1">
    <property type="nucleotide sequence ID" value="XM_018144663.1"/>
</dbReference>
<feature type="transmembrane region" description="Helical" evidence="7">
    <location>
        <begin position="360"/>
        <end position="382"/>
    </location>
</feature>
<feature type="transmembrane region" description="Helical" evidence="7">
    <location>
        <begin position="128"/>
        <end position="148"/>
    </location>
</feature>
<keyword evidence="4 7" id="KW-1133">Transmembrane helix</keyword>
<sequence length="532" mass="58321">MAAKVTSTVASDEKQLEQSLSEESKSESSRMEQRESQTGHNNDVEAGSQPDTLTEADKEAAAEPSSDPNIVTWDGTDDPNRPHNWTKKKKWGNMAMVSSICFLTPLASSMVAPGVPLVMREFNTNDEMIGSFIVSIYILGYAIGPLVIAPMSEVYGRLPVYHVNNVLFVIWTMACALSPNVGALLVFRLFAGLAGSCPITIGGGSIADTFNQEERGGAMALFALGPLFGPVIGPVVGGFLSEAAGWRWVFWLITIAAGVLTTAAFFLMRETYEPVLLERRTARLRKETNNPDLRSKLATDLTKKEYFIRAIVRPTKMLFLSPTILIFSVYMAIVYGYLYLLFTTFTLVFEGVYHFSQGTVGLTFLGVGVGSLLGLGVFGSMSDKLVKRMTAKHGGVMKPEYRLPPLIPASFLLPIGLFWYGWSAEKHAHWIVPIIGTAIFGLSTIAMFMCIQTYFVDSFTVYAASAIAANTVLRSLVGAFLPLAGPKMYSTLGLGWGNSVLGFIAITMIPVTVLFYWKGEYIRTHPRFQVNF</sequence>
<keyword evidence="3 7" id="KW-0812">Transmembrane</keyword>
<accession>A0A0N1HBL9</accession>
<dbReference type="STRING" id="1664694.A0A0N1HBL9"/>
<feature type="transmembrane region" description="Helical" evidence="7">
    <location>
        <begin position="185"/>
        <end position="207"/>
    </location>
</feature>
<keyword evidence="10" id="KW-1185">Reference proteome</keyword>
<dbReference type="GeneID" id="28736532"/>
<dbReference type="FunFam" id="1.20.1250.20:FF:000011">
    <property type="entry name" value="MFS multidrug transporter, putative"/>
    <property type="match status" value="1"/>
</dbReference>
<feature type="compositionally biased region" description="Polar residues" evidence="6">
    <location>
        <begin position="1"/>
        <end position="10"/>
    </location>
</feature>
<dbReference type="InterPro" id="IPR020846">
    <property type="entry name" value="MFS_dom"/>
</dbReference>